<dbReference type="SUPFAM" id="SSF50156">
    <property type="entry name" value="PDZ domain-like"/>
    <property type="match status" value="1"/>
</dbReference>
<dbReference type="GO" id="GO:0004252">
    <property type="term" value="F:serine-type endopeptidase activity"/>
    <property type="evidence" value="ECO:0007669"/>
    <property type="project" value="UniProtKB-EC"/>
</dbReference>
<dbReference type="PANTHER" id="PTHR32060:SF30">
    <property type="entry name" value="CARBOXY-TERMINAL PROCESSING PROTEASE CTPA"/>
    <property type="match status" value="1"/>
</dbReference>
<dbReference type="PANTHER" id="PTHR32060">
    <property type="entry name" value="TAIL-SPECIFIC PROTEASE"/>
    <property type="match status" value="1"/>
</dbReference>
<dbReference type="CDD" id="cd07562">
    <property type="entry name" value="Peptidase_S41_TRI"/>
    <property type="match status" value="1"/>
</dbReference>
<dbReference type="InterPro" id="IPR005151">
    <property type="entry name" value="Tail-specific_protease"/>
</dbReference>
<evidence type="ECO:0000313" key="4">
    <source>
        <dbReference type="Proteomes" id="UP000545037"/>
    </source>
</evidence>
<dbReference type="InterPro" id="IPR036034">
    <property type="entry name" value="PDZ_sf"/>
</dbReference>
<protein>
    <submittedName>
        <fullName evidence="3">Carboxyl-terminal processing protease</fullName>
        <ecNumber evidence="3">3.4.21.102</ecNumber>
    </submittedName>
</protein>
<feature type="domain" description="Tail specific protease" evidence="2">
    <location>
        <begin position="198"/>
        <end position="390"/>
    </location>
</feature>
<keyword evidence="1" id="KW-0732">Signal</keyword>
<dbReference type="AlphaFoldDB" id="A0A7W9FF05"/>
<proteinExistence type="predicted"/>
<dbReference type="SUPFAM" id="SSF52096">
    <property type="entry name" value="ClpP/crotonase"/>
    <property type="match status" value="1"/>
</dbReference>
<keyword evidence="3" id="KW-0378">Hydrolase</keyword>
<dbReference type="RefSeq" id="WP_183213868.1">
    <property type="nucleotide sequence ID" value="NZ_JACHOR010000004.1"/>
</dbReference>
<dbReference type="Gene3D" id="2.30.42.10">
    <property type="match status" value="1"/>
</dbReference>
<dbReference type="EMBL" id="JACHOR010000004">
    <property type="protein sequence ID" value="MBB5746907.1"/>
    <property type="molecule type" value="Genomic_DNA"/>
</dbReference>
<evidence type="ECO:0000313" key="3">
    <source>
        <dbReference type="EMBL" id="MBB5746907.1"/>
    </source>
</evidence>
<evidence type="ECO:0000256" key="1">
    <source>
        <dbReference type="SAM" id="SignalP"/>
    </source>
</evidence>
<organism evidence="3 4">
    <name type="scientific">Brevundimonas variabilis</name>
    <dbReference type="NCBI Taxonomy" id="74312"/>
    <lineage>
        <taxon>Bacteria</taxon>
        <taxon>Pseudomonadati</taxon>
        <taxon>Pseudomonadota</taxon>
        <taxon>Alphaproteobacteria</taxon>
        <taxon>Caulobacterales</taxon>
        <taxon>Caulobacteraceae</taxon>
        <taxon>Brevundimonas</taxon>
    </lineage>
</organism>
<dbReference type="Gene3D" id="3.90.226.10">
    <property type="entry name" value="2-enoyl-CoA Hydratase, Chain A, domain 1"/>
    <property type="match status" value="1"/>
</dbReference>
<accession>A0A7W9FF05</accession>
<dbReference type="GO" id="GO:0007165">
    <property type="term" value="P:signal transduction"/>
    <property type="evidence" value="ECO:0007669"/>
    <property type="project" value="TreeGrafter"/>
</dbReference>
<dbReference type="Pfam" id="PF14684">
    <property type="entry name" value="Tricorn_C1"/>
    <property type="match status" value="1"/>
</dbReference>
<dbReference type="EC" id="3.4.21.102" evidence="3"/>
<dbReference type="Gene3D" id="3.30.750.44">
    <property type="match status" value="1"/>
</dbReference>
<dbReference type="SMART" id="SM00245">
    <property type="entry name" value="TSPc"/>
    <property type="match status" value="1"/>
</dbReference>
<dbReference type="InterPro" id="IPR029045">
    <property type="entry name" value="ClpP/crotonase-like_dom_sf"/>
</dbReference>
<dbReference type="GO" id="GO:0030288">
    <property type="term" value="C:outer membrane-bounded periplasmic space"/>
    <property type="evidence" value="ECO:0007669"/>
    <property type="project" value="TreeGrafter"/>
</dbReference>
<comment type="caution">
    <text evidence="3">The sequence shown here is derived from an EMBL/GenBank/DDBJ whole genome shotgun (WGS) entry which is preliminary data.</text>
</comment>
<feature type="signal peptide" evidence="1">
    <location>
        <begin position="1"/>
        <end position="32"/>
    </location>
</feature>
<dbReference type="Proteomes" id="UP000545037">
    <property type="component" value="Unassembled WGS sequence"/>
</dbReference>
<sequence length="428" mass="45874">MSRPFFRSFATRCLSAAAASLVLLLSVAPAQAAGLSETTAAETTAGTDRLALNRRVFDAVWREVQRSYYDPKLHGVDWRAARETWRPVALAAPDDRQLYRAMNAMLDLLDDDHAAALPAASVRRRDSQRQRRPVMGMTLFDQPDGSQRIERIRDGSPAQEAGIAPGWRLDAINGERWGPELELPEGTAVALQLVDQAGVTHRMSLTPRLMDPVPAFSVDRSRPGLLVLRIDAFEAGLGRWLGAQLAELAPDTDVILDLRANPGGLLMEADAALSCFLPDRQVWATRTARSGRSTTLRVRQGCGDLNAPVSNDLAVLVDGSSRSAAELTPAALQEAGRAIVVGEHTAGAVLISQDTTLPDGGRLTLSRADFRTSGGVRLEKRGVSPDVVVESSADDLGVGRDPILDVAIAALGADRLQVRAGAVASMPF</sequence>
<keyword evidence="3" id="KW-0645">Protease</keyword>
<dbReference type="Pfam" id="PF03572">
    <property type="entry name" value="Peptidase_S41"/>
    <property type="match status" value="1"/>
</dbReference>
<reference evidence="3 4" key="1">
    <citation type="submission" date="2020-08" db="EMBL/GenBank/DDBJ databases">
        <title>Genomic Encyclopedia of Type Strains, Phase IV (KMG-IV): sequencing the most valuable type-strain genomes for metagenomic binning, comparative biology and taxonomic classification.</title>
        <authorList>
            <person name="Goeker M."/>
        </authorList>
    </citation>
    <scope>NUCLEOTIDE SEQUENCE [LARGE SCALE GENOMIC DNA]</scope>
    <source>
        <strain evidence="3 4">DSM 4737</strain>
    </source>
</reference>
<dbReference type="InterPro" id="IPR028204">
    <property type="entry name" value="Tricorn_C1"/>
</dbReference>
<gene>
    <name evidence="3" type="ORF">GGR13_002514</name>
</gene>
<keyword evidence="4" id="KW-1185">Reference proteome</keyword>
<dbReference type="GO" id="GO:0006508">
    <property type="term" value="P:proteolysis"/>
    <property type="evidence" value="ECO:0007669"/>
    <property type="project" value="UniProtKB-KW"/>
</dbReference>
<name>A0A7W9FF05_9CAUL</name>
<feature type="chain" id="PRO_5030618782" evidence="1">
    <location>
        <begin position="33"/>
        <end position="428"/>
    </location>
</feature>
<evidence type="ECO:0000259" key="2">
    <source>
        <dbReference type="SMART" id="SM00245"/>
    </source>
</evidence>